<dbReference type="Gene3D" id="3.90.1150.10">
    <property type="entry name" value="Aspartate Aminotransferase, domain 1"/>
    <property type="match status" value="1"/>
</dbReference>
<dbReference type="InterPro" id="IPR015421">
    <property type="entry name" value="PyrdxlP-dep_Trfase_major"/>
</dbReference>
<dbReference type="GO" id="GO:0019752">
    <property type="term" value="P:carboxylic acid metabolic process"/>
    <property type="evidence" value="ECO:0007669"/>
    <property type="project" value="InterPro"/>
</dbReference>
<dbReference type="GO" id="GO:0016831">
    <property type="term" value="F:carboxy-lyase activity"/>
    <property type="evidence" value="ECO:0007669"/>
    <property type="project" value="TreeGrafter"/>
</dbReference>
<evidence type="ECO:0000256" key="5">
    <source>
        <dbReference type="PIRSR" id="PIRSR602129-50"/>
    </source>
</evidence>
<evidence type="ECO:0008006" key="9">
    <source>
        <dbReference type="Google" id="ProtNLM"/>
    </source>
</evidence>
<dbReference type="EMBL" id="KN832871">
    <property type="protein sequence ID" value="KIN06394.1"/>
    <property type="molecule type" value="Genomic_DNA"/>
</dbReference>
<evidence type="ECO:0000313" key="8">
    <source>
        <dbReference type="Proteomes" id="UP000054321"/>
    </source>
</evidence>
<comment type="similarity">
    <text evidence="2 6">Belongs to the group II decarboxylase family.</text>
</comment>
<reference evidence="8" key="2">
    <citation type="submission" date="2015-01" db="EMBL/GenBank/DDBJ databases">
        <title>Evolutionary Origins and Diversification of the Mycorrhizal Mutualists.</title>
        <authorList>
            <consortium name="DOE Joint Genome Institute"/>
            <consortium name="Mycorrhizal Genomics Consortium"/>
            <person name="Kohler A."/>
            <person name="Kuo A."/>
            <person name="Nagy L.G."/>
            <person name="Floudas D."/>
            <person name="Copeland A."/>
            <person name="Barry K.W."/>
            <person name="Cichocki N."/>
            <person name="Veneault-Fourrey C."/>
            <person name="LaButti K."/>
            <person name="Lindquist E.A."/>
            <person name="Lipzen A."/>
            <person name="Lundell T."/>
            <person name="Morin E."/>
            <person name="Murat C."/>
            <person name="Riley R."/>
            <person name="Ohm R."/>
            <person name="Sun H."/>
            <person name="Tunlid A."/>
            <person name="Henrissat B."/>
            <person name="Grigoriev I.V."/>
            <person name="Hibbett D.S."/>
            <person name="Martin F."/>
        </authorList>
    </citation>
    <scope>NUCLEOTIDE SEQUENCE [LARGE SCALE GENOMIC DNA]</scope>
    <source>
        <strain evidence="8">Zn</strain>
    </source>
</reference>
<accession>A0A0C3D516</accession>
<evidence type="ECO:0000256" key="6">
    <source>
        <dbReference type="RuleBase" id="RU000382"/>
    </source>
</evidence>
<dbReference type="InterPro" id="IPR010977">
    <property type="entry name" value="Aromatic_deC"/>
</dbReference>
<evidence type="ECO:0000313" key="7">
    <source>
        <dbReference type="EMBL" id="KIN06394.1"/>
    </source>
</evidence>
<dbReference type="HOGENOM" id="CLU_011856_6_2_1"/>
<dbReference type="InParanoid" id="A0A0C3D516"/>
<keyword evidence="4 6" id="KW-0456">Lyase</keyword>
<feature type="modified residue" description="N6-(pyridoxal phosphate)lysine" evidence="5">
    <location>
        <position position="301"/>
    </location>
</feature>
<evidence type="ECO:0000256" key="4">
    <source>
        <dbReference type="ARBA" id="ARBA00023239"/>
    </source>
</evidence>
<name>A0A0C3D516_OIDMZ</name>
<dbReference type="AlphaFoldDB" id="A0A0C3D516"/>
<dbReference type="InterPro" id="IPR015424">
    <property type="entry name" value="PyrdxlP-dep_Trfase"/>
</dbReference>
<dbReference type="InterPro" id="IPR015422">
    <property type="entry name" value="PyrdxlP-dep_Trfase_small"/>
</dbReference>
<dbReference type="STRING" id="913774.A0A0C3D516"/>
<reference evidence="7 8" key="1">
    <citation type="submission" date="2014-04" db="EMBL/GenBank/DDBJ databases">
        <authorList>
            <consortium name="DOE Joint Genome Institute"/>
            <person name="Kuo A."/>
            <person name="Martino E."/>
            <person name="Perotto S."/>
            <person name="Kohler A."/>
            <person name="Nagy L.G."/>
            <person name="Floudas D."/>
            <person name="Copeland A."/>
            <person name="Barry K.W."/>
            <person name="Cichocki N."/>
            <person name="Veneault-Fourrey C."/>
            <person name="LaButti K."/>
            <person name="Lindquist E.A."/>
            <person name="Lipzen A."/>
            <person name="Lundell T."/>
            <person name="Morin E."/>
            <person name="Murat C."/>
            <person name="Sun H."/>
            <person name="Tunlid A."/>
            <person name="Henrissat B."/>
            <person name="Grigoriev I.V."/>
            <person name="Hibbett D.S."/>
            <person name="Martin F."/>
            <person name="Nordberg H.P."/>
            <person name="Cantor M.N."/>
            <person name="Hua S.X."/>
        </authorList>
    </citation>
    <scope>NUCLEOTIDE SEQUENCE [LARGE SCALE GENOMIC DNA]</scope>
    <source>
        <strain evidence="7 8">Zn</strain>
    </source>
</reference>
<organism evidence="7 8">
    <name type="scientific">Oidiodendron maius (strain Zn)</name>
    <dbReference type="NCBI Taxonomy" id="913774"/>
    <lineage>
        <taxon>Eukaryota</taxon>
        <taxon>Fungi</taxon>
        <taxon>Dikarya</taxon>
        <taxon>Ascomycota</taxon>
        <taxon>Pezizomycotina</taxon>
        <taxon>Leotiomycetes</taxon>
        <taxon>Leotiomycetes incertae sedis</taxon>
        <taxon>Myxotrichaceae</taxon>
        <taxon>Oidiodendron</taxon>
    </lineage>
</organism>
<dbReference type="PANTHER" id="PTHR11999:SF165">
    <property type="entry name" value="DECARBOXYLASE, PUTATIVE (AFU_ORTHOLOGUE AFUA_2G04980)-RELATED"/>
    <property type="match status" value="1"/>
</dbReference>
<keyword evidence="8" id="KW-1185">Reference proteome</keyword>
<evidence type="ECO:0000256" key="2">
    <source>
        <dbReference type="ARBA" id="ARBA00009533"/>
    </source>
</evidence>
<dbReference type="PANTHER" id="PTHR11999">
    <property type="entry name" value="GROUP II PYRIDOXAL-5-PHOSPHATE DECARBOXYLASE"/>
    <property type="match status" value="1"/>
</dbReference>
<gene>
    <name evidence="7" type="ORF">OIDMADRAFT_155495</name>
</gene>
<dbReference type="SUPFAM" id="SSF53383">
    <property type="entry name" value="PLP-dependent transferases"/>
    <property type="match status" value="1"/>
</dbReference>
<sequence length="498" mass="53556">MLVDQATNDALPSRAAIDRGTASLPPSLPLTGLGEEVVETHLLTELVPAFNGPKTSANYYGFVTGGVLPIAEFADHVVTAFDQNVSVHLPDQSISTVVEDRALRALVTLLGLDDEAWQGRTFTTGATGANVLGLACGREAVIQKHSASDELGVGELGLLAACMRAGIGEIQVLTAMGHSSLYKAASVVGLGRAAVKDIGSGPEQPWKIDIGLLQRELQRDRVASIVVISAGEVNTGRFSTGGAEEMQQIRNLCDKYKAWLHVDGAFGLFARCLPHTPEFAALRESVSGLELADSITGDGHKMLNVPYDCGFFLTRSSSVLFSVFQNPNAAYLSSGSSSVPSPLNIGLENSRRFRALPVYAVLMAYGRDGMAEIFTRQVRLARGISQFLHDSPSYTLLAQQQESSATAEEGINTSHLENTSKSVRFPNTHIIVLFRAEDDEINTDLVNRINATRRMYVSGTKWEGKPACRIAISTWKVDIVRDLKLVTGVLEQVLKGGS</sequence>
<evidence type="ECO:0000256" key="1">
    <source>
        <dbReference type="ARBA" id="ARBA00001933"/>
    </source>
</evidence>
<dbReference type="Pfam" id="PF00282">
    <property type="entry name" value="Pyridoxal_deC"/>
    <property type="match status" value="1"/>
</dbReference>
<comment type="cofactor">
    <cofactor evidence="1 5 6">
        <name>pyridoxal 5'-phosphate</name>
        <dbReference type="ChEBI" id="CHEBI:597326"/>
    </cofactor>
</comment>
<dbReference type="OrthoDB" id="2161780at2759"/>
<dbReference type="Proteomes" id="UP000054321">
    <property type="component" value="Unassembled WGS sequence"/>
</dbReference>
<proteinExistence type="inferred from homology"/>
<evidence type="ECO:0000256" key="3">
    <source>
        <dbReference type="ARBA" id="ARBA00022898"/>
    </source>
</evidence>
<dbReference type="GO" id="GO:0005737">
    <property type="term" value="C:cytoplasm"/>
    <property type="evidence" value="ECO:0007669"/>
    <property type="project" value="TreeGrafter"/>
</dbReference>
<dbReference type="Gene3D" id="3.40.640.10">
    <property type="entry name" value="Type I PLP-dependent aspartate aminotransferase-like (Major domain)"/>
    <property type="match status" value="1"/>
</dbReference>
<protein>
    <recommendedName>
        <fullName evidence="9">Aminotransferase class V domain-containing protein</fullName>
    </recommendedName>
</protein>
<dbReference type="GO" id="GO:0030170">
    <property type="term" value="F:pyridoxal phosphate binding"/>
    <property type="evidence" value="ECO:0007669"/>
    <property type="project" value="InterPro"/>
</dbReference>
<dbReference type="InterPro" id="IPR002129">
    <property type="entry name" value="PyrdxlP-dep_de-COase"/>
</dbReference>
<keyword evidence="3 5" id="KW-0663">Pyridoxal phosphate</keyword>